<gene>
    <name evidence="4" type="ORF">I316_02280</name>
</gene>
<reference evidence="5" key="2">
    <citation type="submission" date="2013-12" db="EMBL/GenBank/DDBJ databases">
        <title>Evolution of pathogenesis and genome organization in the Tremellales.</title>
        <authorList>
            <person name="Cuomo C."/>
            <person name="Litvintseva A."/>
            <person name="Heitman J."/>
            <person name="Chen Y."/>
            <person name="Sun S."/>
            <person name="Springer D."/>
            <person name="Dromer F."/>
            <person name="Young S."/>
            <person name="Zeng Q."/>
            <person name="Chapman S."/>
            <person name="Gujja S."/>
            <person name="Saif S."/>
            <person name="Birren B."/>
        </authorList>
    </citation>
    <scope>NUCLEOTIDE SEQUENCE [LARGE SCALE GENOMIC DNA]</scope>
    <source>
        <strain evidence="5">BCC8398</strain>
    </source>
</reference>
<keyword evidence="2" id="KW-0808">Transferase</keyword>
<evidence type="ECO:0000313" key="5">
    <source>
        <dbReference type="Proteomes" id="UP000092666"/>
    </source>
</evidence>
<dbReference type="SUPFAM" id="SSF53756">
    <property type="entry name" value="UDP-Glycosyltransferase/glycogen phosphorylase"/>
    <property type="match status" value="1"/>
</dbReference>
<feature type="compositionally biased region" description="Basic and acidic residues" evidence="3">
    <location>
        <begin position="71"/>
        <end position="87"/>
    </location>
</feature>
<comment type="similarity">
    <text evidence="1">Belongs to the UDP-glycosyltransferase family.</text>
</comment>
<organism evidence="4 5">
    <name type="scientific">Kwoniella heveanensis BCC8398</name>
    <dbReference type="NCBI Taxonomy" id="1296120"/>
    <lineage>
        <taxon>Eukaryota</taxon>
        <taxon>Fungi</taxon>
        <taxon>Dikarya</taxon>
        <taxon>Basidiomycota</taxon>
        <taxon>Agaricomycotina</taxon>
        <taxon>Tremellomycetes</taxon>
        <taxon>Tremellales</taxon>
        <taxon>Cryptococcaceae</taxon>
        <taxon>Kwoniella</taxon>
    </lineage>
</organism>
<name>A0A1B9GXM9_9TREE</name>
<dbReference type="GO" id="GO:0035251">
    <property type="term" value="F:UDP-glucosyltransferase activity"/>
    <property type="evidence" value="ECO:0007669"/>
    <property type="project" value="TreeGrafter"/>
</dbReference>
<reference evidence="4 5" key="1">
    <citation type="submission" date="2013-07" db="EMBL/GenBank/DDBJ databases">
        <title>The Genome Sequence of Cryptococcus heveanensis BCC8398.</title>
        <authorList>
            <consortium name="The Broad Institute Genome Sequencing Platform"/>
            <person name="Cuomo C."/>
            <person name="Litvintseva A."/>
            <person name="Chen Y."/>
            <person name="Heitman J."/>
            <person name="Sun S."/>
            <person name="Springer D."/>
            <person name="Dromer F."/>
            <person name="Young S.K."/>
            <person name="Zeng Q."/>
            <person name="Gargeya S."/>
            <person name="Fitzgerald M."/>
            <person name="Abouelleil A."/>
            <person name="Alvarado L."/>
            <person name="Berlin A.M."/>
            <person name="Chapman S.B."/>
            <person name="Dewar J."/>
            <person name="Goldberg J."/>
            <person name="Griggs A."/>
            <person name="Gujja S."/>
            <person name="Hansen M."/>
            <person name="Howarth C."/>
            <person name="Imamovic A."/>
            <person name="Larimer J."/>
            <person name="McCowan C."/>
            <person name="Murphy C."/>
            <person name="Pearson M."/>
            <person name="Priest M."/>
            <person name="Roberts A."/>
            <person name="Saif S."/>
            <person name="Shea T."/>
            <person name="Sykes S."/>
            <person name="Wortman J."/>
            <person name="Nusbaum C."/>
            <person name="Birren B."/>
        </authorList>
    </citation>
    <scope>NUCLEOTIDE SEQUENCE [LARGE SCALE GENOMIC DNA]</scope>
    <source>
        <strain evidence="4 5">BCC8398</strain>
    </source>
</reference>
<feature type="region of interest" description="Disordered" evidence="3">
    <location>
        <begin position="62"/>
        <end position="87"/>
    </location>
</feature>
<keyword evidence="5" id="KW-1185">Reference proteome</keyword>
<sequence length="548" mass="60499">MTIVKPAHVVVVPGAMWGHLRPIVHLSLNLLALYPELHLTFLLAPSSTARVQQELEKLYSHTYTPSSSHSPKPDSDGDATPPKEEKAVADRVQVVTCISEEFDMPAQFSPETFGKEAMDYAQTLPSFLRALFGKEHAIDGTINKFEGVAPNFLIYDLFQAFVPQAARGALSGLDQPMIPLIGFIPSNATATYHHFAPVEKGGVFPHLIQAATEDIAQGMSPPDAYSKHAFEVWGKPKPLPGLPTKFDYPLQHTMPPLGHIIMAISRSAHAVADSDTKGIICPWVAETEMEGVKALEDAIGKKVYMVGPQFPTSMWLGETPEAQVRSADDERVLGFLDKMHKKYGVKRVIYVSLGSLFFPVKRPDLLRFLLESLRDSGYPFICTYASDIVPPPLELIEEIKDLEEACMVRFAPQWDVLQHPATGAFLTHCGSNSTAEACLAGLPLVTMPFAADQGEFAAILTEKYKVGIDLKQVKTFKDPSWTRLYDGTTIVGTEEAIRAEMQDAWTRIRGAEGDEMRERMKGLRDILKKSWAEGKSKDDLAALGTCFQ</sequence>
<accession>A0A1B9GXM9</accession>
<dbReference type="AlphaFoldDB" id="A0A1B9GXM9"/>
<dbReference type="InterPro" id="IPR002213">
    <property type="entry name" value="UDP_glucos_trans"/>
</dbReference>
<evidence type="ECO:0000256" key="2">
    <source>
        <dbReference type="ARBA" id="ARBA00022679"/>
    </source>
</evidence>
<dbReference type="Proteomes" id="UP000092666">
    <property type="component" value="Unassembled WGS sequence"/>
</dbReference>
<evidence type="ECO:0000256" key="1">
    <source>
        <dbReference type="ARBA" id="ARBA00009995"/>
    </source>
</evidence>
<dbReference type="Pfam" id="PF00201">
    <property type="entry name" value="UDPGT"/>
    <property type="match status" value="1"/>
</dbReference>
<evidence type="ECO:0000313" key="4">
    <source>
        <dbReference type="EMBL" id="OCF35788.1"/>
    </source>
</evidence>
<dbReference type="EMBL" id="KI669497">
    <property type="protein sequence ID" value="OCF35788.1"/>
    <property type="molecule type" value="Genomic_DNA"/>
</dbReference>
<evidence type="ECO:0008006" key="6">
    <source>
        <dbReference type="Google" id="ProtNLM"/>
    </source>
</evidence>
<proteinExistence type="inferred from homology"/>
<dbReference type="OrthoDB" id="5835829at2759"/>
<evidence type="ECO:0000256" key="3">
    <source>
        <dbReference type="SAM" id="MobiDB-lite"/>
    </source>
</evidence>
<dbReference type="PANTHER" id="PTHR48047">
    <property type="entry name" value="GLYCOSYLTRANSFERASE"/>
    <property type="match status" value="1"/>
</dbReference>
<dbReference type="Gene3D" id="3.40.50.2000">
    <property type="entry name" value="Glycogen Phosphorylase B"/>
    <property type="match status" value="2"/>
</dbReference>
<protein>
    <recommendedName>
        <fullName evidence="6">UDP-glycosyltransferases domain-containing protein</fullName>
    </recommendedName>
</protein>